<dbReference type="OrthoDB" id="414075at2759"/>
<organism evidence="1 2">
    <name type="scientific">Paramecium octaurelia</name>
    <dbReference type="NCBI Taxonomy" id="43137"/>
    <lineage>
        <taxon>Eukaryota</taxon>
        <taxon>Sar</taxon>
        <taxon>Alveolata</taxon>
        <taxon>Ciliophora</taxon>
        <taxon>Intramacronucleata</taxon>
        <taxon>Oligohymenophorea</taxon>
        <taxon>Peniculida</taxon>
        <taxon>Parameciidae</taxon>
        <taxon>Paramecium</taxon>
    </lineage>
</organism>
<dbReference type="OMA" id="LTTCHED"/>
<dbReference type="InterPro" id="IPR006941">
    <property type="entry name" value="RNase_CAF1"/>
</dbReference>
<dbReference type="PANTHER" id="PTHR15092">
    <property type="entry name" value="POLY A -SPECIFIC RIBONUCLEASE/TARGET OF EGR1, MEMBER 1"/>
    <property type="match status" value="1"/>
</dbReference>
<keyword evidence="2" id="KW-1185">Reference proteome</keyword>
<evidence type="ECO:0000313" key="2">
    <source>
        <dbReference type="Proteomes" id="UP000683925"/>
    </source>
</evidence>
<dbReference type="InterPro" id="IPR051181">
    <property type="entry name" value="CAF1_poly(A)_ribonucleases"/>
</dbReference>
<comment type="caution">
    <text evidence="1">The sequence shown here is derived from an EMBL/GenBank/DDBJ whole genome shotgun (WGS) entry which is preliminary data.</text>
</comment>
<proteinExistence type="predicted"/>
<gene>
    <name evidence="1" type="ORF">POCTA_138.1.T0880227</name>
</gene>
<evidence type="ECO:0000313" key="1">
    <source>
        <dbReference type="EMBL" id="CAD8186816.1"/>
    </source>
</evidence>
<dbReference type="GO" id="GO:0003723">
    <property type="term" value="F:RNA binding"/>
    <property type="evidence" value="ECO:0007669"/>
    <property type="project" value="TreeGrafter"/>
</dbReference>
<dbReference type="AlphaFoldDB" id="A0A8S1WM58"/>
<dbReference type="Proteomes" id="UP000683925">
    <property type="component" value="Unassembled WGS sequence"/>
</dbReference>
<dbReference type="CDD" id="cd02637">
    <property type="entry name" value="R3H_PARN"/>
    <property type="match status" value="1"/>
</dbReference>
<dbReference type="InterPro" id="IPR034042">
    <property type="entry name" value="PARN_R3H"/>
</dbReference>
<dbReference type="GO" id="GO:0000175">
    <property type="term" value="F:3'-5'-RNA exonuclease activity"/>
    <property type="evidence" value="ECO:0007669"/>
    <property type="project" value="TreeGrafter"/>
</dbReference>
<protein>
    <submittedName>
        <fullName evidence="1">Uncharacterized protein</fullName>
    </submittedName>
</protein>
<dbReference type="Pfam" id="PF04857">
    <property type="entry name" value="CAF1"/>
    <property type="match status" value="1"/>
</dbReference>
<sequence length="518" mass="62278">MFIDIDNFEQNKQTIMEQIKLCDFLGIDLELTGIKGEYQDTFEELPFERYLKIRKVSMKYNIIQFGLCIFIKKQKGYVAFPYTFYLFPQDLDDFVGLQVGAVFFNSEHGMDWNRWINKGIGYLNRAQYQKLQDDYNKDFQQLDQEELKNQFEKILDDVKPIDKKTIRELIEKLEKFNKSDEKQITIETTNGYQRKVMYTYLEAYQKNMIGESLLKGEMKITKLTNAEKQAKDEEKYLLKTNRFQTKTGFYQIWECILNSKKYIVGHNCFADVMFCYSHFVQCPPISWEEFKEDVVKNWPPIYDTKYIIQSAQPLEKIRSKFETSTSVENLAEFIKNNMNYIQIDVNLDQNAYHTAGFDAYMTGFIFINLTKDFTQQELLSQKNKLNQFKNNYSINLNAAEDIKLTQKYIIYIKFPEEERKNQQQVQKTQRIQFQKQVFDNIINALKQQQFDISAYRIIHYKYIYIEFNQEYDLKQIQSALQQVGEFQECQLFNEKQYEMDRREFKEKEAKSEKFDKRQ</sequence>
<reference evidence="1" key="1">
    <citation type="submission" date="2021-01" db="EMBL/GenBank/DDBJ databases">
        <authorList>
            <consortium name="Genoscope - CEA"/>
            <person name="William W."/>
        </authorList>
    </citation>
    <scope>NUCLEOTIDE SEQUENCE</scope>
</reference>
<dbReference type="PANTHER" id="PTHR15092:SF22">
    <property type="entry name" value="POLY(A)-SPECIFIC RIBONUCLEASE PNLDC1"/>
    <property type="match status" value="1"/>
</dbReference>
<accession>A0A8S1WM58</accession>
<name>A0A8S1WM58_PAROT</name>
<dbReference type="EMBL" id="CAJJDP010000087">
    <property type="protein sequence ID" value="CAD8186816.1"/>
    <property type="molecule type" value="Genomic_DNA"/>
</dbReference>